<comment type="caution">
    <text evidence="1">The sequence shown here is derived from an EMBL/GenBank/DDBJ whole genome shotgun (WGS) entry which is preliminary data.</text>
</comment>
<dbReference type="Proteomes" id="UP001595851">
    <property type="component" value="Unassembled WGS sequence"/>
</dbReference>
<gene>
    <name evidence="1" type="ORF">ACFOY2_05145</name>
</gene>
<protein>
    <submittedName>
        <fullName evidence="1">Uncharacterized protein</fullName>
    </submittedName>
</protein>
<evidence type="ECO:0000313" key="2">
    <source>
        <dbReference type="Proteomes" id="UP001595851"/>
    </source>
</evidence>
<reference evidence="2" key="1">
    <citation type="journal article" date="2019" name="Int. J. Syst. Evol. Microbiol.">
        <title>The Global Catalogue of Microorganisms (GCM) 10K type strain sequencing project: providing services to taxonomists for standard genome sequencing and annotation.</title>
        <authorList>
            <consortium name="The Broad Institute Genomics Platform"/>
            <consortium name="The Broad Institute Genome Sequencing Center for Infectious Disease"/>
            <person name="Wu L."/>
            <person name="Ma J."/>
        </authorList>
    </citation>
    <scope>NUCLEOTIDE SEQUENCE [LARGE SCALE GENOMIC DNA]</scope>
    <source>
        <strain evidence="2">TBRC 1276</strain>
    </source>
</reference>
<dbReference type="RefSeq" id="WP_379526736.1">
    <property type="nucleotide sequence ID" value="NZ_JBHSBI010000002.1"/>
</dbReference>
<accession>A0ABV8G1Z9</accession>
<name>A0ABV8G1Z9_9ACTN</name>
<organism evidence="1 2">
    <name type="scientific">Nonomuraea purpurea</name>
    <dbReference type="NCBI Taxonomy" id="1849276"/>
    <lineage>
        <taxon>Bacteria</taxon>
        <taxon>Bacillati</taxon>
        <taxon>Actinomycetota</taxon>
        <taxon>Actinomycetes</taxon>
        <taxon>Streptosporangiales</taxon>
        <taxon>Streptosporangiaceae</taxon>
        <taxon>Nonomuraea</taxon>
    </lineage>
</organism>
<proteinExistence type="predicted"/>
<sequence length="79" mass="8927">MPEIDDLRRRAARALANPQWLGITRGHEVREQPDGHGHVQVCCECGTVVIHRMLLPGDSAEFMRAVKRHASRDNVGWSE</sequence>
<keyword evidence="2" id="KW-1185">Reference proteome</keyword>
<evidence type="ECO:0000313" key="1">
    <source>
        <dbReference type="EMBL" id="MFC4006596.1"/>
    </source>
</evidence>
<dbReference type="EMBL" id="JBHSBI010000002">
    <property type="protein sequence ID" value="MFC4006596.1"/>
    <property type="molecule type" value="Genomic_DNA"/>
</dbReference>